<dbReference type="EMBL" id="JACICA010000002">
    <property type="protein sequence ID" value="MBB3702056.1"/>
    <property type="molecule type" value="Genomic_DNA"/>
</dbReference>
<dbReference type="AlphaFoldDB" id="A0A7W5YFD3"/>
<protein>
    <submittedName>
        <fullName evidence="1">Uncharacterized protein</fullName>
    </submittedName>
</protein>
<sequence>MQEIQIKVYICKVKLTILFCMADSKKQKLNKSLPYNTVAAALAEQRRLAQNR</sequence>
<gene>
    <name evidence="1" type="ORF">FHS60_000509</name>
</gene>
<reference evidence="1 2" key="1">
    <citation type="submission" date="2020-08" db="EMBL/GenBank/DDBJ databases">
        <title>Genomic Encyclopedia of Type Strains, Phase IV (KMG-IV): sequencing the most valuable type-strain genomes for metagenomic binning, comparative biology and taxonomic classification.</title>
        <authorList>
            <person name="Goeker M."/>
        </authorList>
    </citation>
    <scope>NUCLEOTIDE SEQUENCE [LARGE SCALE GENOMIC DNA]</scope>
    <source>
        <strain evidence="1 2">DSM 22548</strain>
    </source>
</reference>
<evidence type="ECO:0000313" key="2">
    <source>
        <dbReference type="Proteomes" id="UP000541425"/>
    </source>
</evidence>
<accession>A0A7W5YFD3</accession>
<comment type="caution">
    <text evidence="1">The sequence shown here is derived from an EMBL/GenBank/DDBJ whole genome shotgun (WGS) entry which is preliminary data.</text>
</comment>
<proteinExistence type="predicted"/>
<organism evidence="1 2">
    <name type="scientific">Alloprevotella rava</name>
    <dbReference type="NCBI Taxonomy" id="671218"/>
    <lineage>
        <taxon>Bacteria</taxon>
        <taxon>Pseudomonadati</taxon>
        <taxon>Bacteroidota</taxon>
        <taxon>Bacteroidia</taxon>
        <taxon>Bacteroidales</taxon>
        <taxon>Prevotellaceae</taxon>
        <taxon>Alloprevotella</taxon>
    </lineage>
</organism>
<dbReference type="Proteomes" id="UP000541425">
    <property type="component" value="Unassembled WGS sequence"/>
</dbReference>
<evidence type="ECO:0000313" key="1">
    <source>
        <dbReference type="EMBL" id="MBB3702056.1"/>
    </source>
</evidence>
<name>A0A7W5YFD3_9BACT</name>